<sequence length="246" mass="27277">MLTLFSACSMEEDDTVEIQVAAASSMQDALRDLEKEIENQEEHIDVVFQFGGSGSLQRQIEQGAPFDIFLSASEADFNALVEADKIKPEQAEHLLTNDLVLIQPTNTKTPIDAVEELTKANIATIAIGTPESVPAGTFAKEALENMHMWEELEDNIVQARSVRQVLTYNEENSVDAGFVFKTDAEASNRVETRETISANLHADILYPIGIVRDTDHPEAAAKIYDYLVSDEAKDVYEAYGYEVVEE</sequence>
<dbReference type="KEGG" id="scia:HUG15_03435"/>
<dbReference type="PIRSF" id="PIRSF004846">
    <property type="entry name" value="ModA"/>
    <property type="match status" value="1"/>
</dbReference>
<dbReference type="GO" id="GO:0046872">
    <property type="term" value="F:metal ion binding"/>
    <property type="evidence" value="ECO:0007669"/>
    <property type="project" value="UniProtKB-KW"/>
</dbReference>
<keyword evidence="2 5" id="KW-0500">Molybdenum</keyword>
<dbReference type="FunFam" id="3.40.190.10:FF:000035">
    <property type="entry name" value="Molybdate ABC transporter substrate-binding protein"/>
    <property type="match status" value="1"/>
</dbReference>
<evidence type="ECO:0000313" key="7">
    <source>
        <dbReference type="Proteomes" id="UP000595823"/>
    </source>
</evidence>
<protein>
    <submittedName>
        <fullName evidence="6">Molybdate ABC transporter substrate-binding protein</fullName>
    </submittedName>
</protein>
<dbReference type="GO" id="GO:1901359">
    <property type="term" value="F:tungstate binding"/>
    <property type="evidence" value="ECO:0007669"/>
    <property type="project" value="UniProtKB-ARBA"/>
</dbReference>
<dbReference type="Proteomes" id="UP000595823">
    <property type="component" value="Chromosome"/>
</dbReference>
<organism evidence="6 7">
    <name type="scientific">Salicibibacter cibarius</name>
    <dbReference type="NCBI Taxonomy" id="2743000"/>
    <lineage>
        <taxon>Bacteria</taxon>
        <taxon>Bacillati</taxon>
        <taxon>Bacillota</taxon>
        <taxon>Bacilli</taxon>
        <taxon>Bacillales</taxon>
        <taxon>Bacillaceae</taxon>
        <taxon>Salicibibacter</taxon>
    </lineage>
</organism>
<evidence type="ECO:0000313" key="6">
    <source>
        <dbReference type="EMBL" id="QQK74752.1"/>
    </source>
</evidence>
<feature type="binding site" evidence="5">
    <location>
        <position position="135"/>
    </location>
    <ligand>
        <name>molybdate</name>
        <dbReference type="ChEBI" id="CHEBI:36264"/>
    </ligand>
</feature>
<reference evidence="6 7" key="1">
    <citation type="submission" date="2020-06" db="EMBL/GenBank/DDBJ databases">
        <title>Genomic analysis of Salicibibacter sp. NKC5-3.</title>
        <authorList>
            <person name="Oh Y.J."/>
        </authorList>
    </citation>
    <scope>NUCLEOTIDE SEQUENCE [LARGE SCALE GENOMIC DNA]</scope>
    <source>
        <strain evidence="6 7">NKC5-3</strain>
    </source>
</reference>
<keyword evidence="4" id="KW-0732">Signal</keyword>
<name>A0A7T6Z0S8_9BACI</name>
<evidence type="ECO:0000256" key="4">
    <source>
        <dbReference type="ARBA" id="ARBA00022729"/>
    </source>
</evidence>
<accession>A0A7T6Z0S8</accession>
<dbReference type="EMBL" id="CP054705">
    <property type="protein sequence ID" value="QQK74752.1"/>
    <property type="molecule type" value="Genomic_DNA"/>
</dbReference>
<feature type="binding site" evidence="5">
    <location>
        <position position="53"/>
    </location>
    <ligand>
        <name>molybdate</name>
        <dbReference type="ChEBI" id="CHEBI:36264"/>
    </ligand>
</feature>
<feature type="binding site" evidence="5">
    <location>
        <position position="162"/>
    </location>
    <ligand>
        <name>molybdate</name>
        <dbReference type="ChEBI" id="CHEBI:36264"/>
    </ligand>
</feature>
<keyword evidence="7" id="KW-1185">Reference proteome</keyword>
<proteinExistence type="inferred from homology"/>
<gene>
    <name evidence="6" type="primary">modA</name>
    <name evidence="6" type="ORF">HUG15_03435</name>
</gene>
<dbReference type="Gene3D" id="3.40.190.10">
    <property type="entry name" value="Periplasmic binding protein-like II"/>
    <property type="match status" value="2"/>
</dbReference>
<keyword evidence="3 5" id="KW-0479">Metal-binding</keyword>
<comment type="similarity">
    <text evidence="1">Belongs to the bacterial solute-binding protein ModA family.</text>
</comment>
<evidence type="ECO:0000256" key="5">
    <source>
        <dbReference type="PIRSR" id="PIRSR004846-1"/>
    </source>
</evidence>
<dbReference type="NCBIfam" id="TIGR01256">
    <property type="entry name" value="modA"/>
    <property type="match status" value="1"/>
</dbReference>
<feature type="binding site" evidence="5">
    <location>
        <position position="25"/>
    </location>
    <ligand>
        <name>molybdate</name>
        <dbReference type="ChEBI" id="CHEBI:36264"/>
    </ligand>
</feature>
<dbReference type="InterPro" id="IPR005950">
    <property type="entry name" value="ModA"/>
</dbReference>
<dbReference type="GO" id="GO:0015689">
    <property type="term" value="P:molybdate ion transport"/>
    <property type="evidence" value="ECO:0007669"/>
    <property type="project" value="InterPro"/>
</dbReference>
<dbReference type="GO" id="GO:0030973">
    <property type="term" value="F:molybdate ion binding"/>
    <property type="evidence" value="ECO:0007669"/>
    <property type="project" value="TreeGrafter"/>
</dbReference>
<evidence type="ECO:0000256" key="2">
    <source>
        <dbReference type="ARBA" id="ARBA00022505"/>
    </source>
</evidence>
<dbReference type="AlphaFoldDB" id="A0A7T6Z0S8"/>
<dbReference type="Pfam" id="PF13531">
    <property type="entry name" value="SBP_bac_11"/>
    <property type="match status" value="1"/>
</dbReference>
<dbReference type="PANTHER" id="PTHR30632">
    <property type="entry name" value="MOLYBDATE-BINDING PERIPLASMIC PROTEIN"/>
    <property type="match status" value="1"/>
</dbReference>
<evidence type="ECO:0000256" key="1">
    <source>
        <dbReference type="ARBA" id="ARBA00009175"/>
    </source>
</evidence>
<dbReference type="SUPFAM" id="SSF53850">
    <property type="entry name" value="Periplasmic binding protein-like II"/>
    <property type="match status" value="1"/>
</dbReference>
<dbReference type="InterPro" id="IPR050682">
    <property type="entry name" value="ModA/WtpA"/>
</dbReference>
<dbReference type="PANTHER" id="PTHR30632:SF0">
    <property type="entry name" value="SULFATE-BINDING PROTEIN"/>
    <property type="match status" value="1"/>
</dbReference>
<evidence type="ECO:0000256" key="3">
    <source>
        <dbReference type="ARBA" id="ARBA00022723"/>
    </source>
</evidence>